<dbReference type="AlphaFoldDB" id="A0AAD2JHP3"/>
<sequence>MRPWGCTFFVYVYYGAPHRKAARCKTFWNRYRKLIPIKTLQFSWSNSTSNVLTKFRNYVLAQVKLQKNTLLEQMKSVFFRILMGLPIGPGLI</sequence>
<reference evidence="1" key="1">
    <citation type="submission" date="2023-08" db="EMBL/GenBank/DDBJ databases">
        <authorList>
            <person name="Audoor S."/>
            <person name="Bilcke G."/>
        </authorList>
    </citation>
    <scope>NUCLEOTIDE SEQUENCE</scope>
</reference>
<proteinExistence type="predicted"/>
<gene>
    <name evidence="1" type="ORF">CYCCA115_LOCUS12907</name>
</gene>
<organism evidence="1 2">
    <name type="scientific">Cylindrotheca closterium</name>
    <dbReference type="NCBI Taxonomy" id="2856"/>
    <lineage>
        <taxon>Eukaryota</taxon>
        <taxon>Sar</taxon>
        <taxon>Stramenopiles</taxon>
        <taxon>Ochrophyta</taxon>
        <taxon>Bacillariophyta</taxon>
        <taxon>Bacillariophyceae</taxon>
        <taxon>Bacillariophycidae</taxon>
        <taxon>Bacillariales</taxon>
        <taxon>Bacillariaceae</taxon>
        <taxon>Cylindrotheca</taxon>
    </lineage>
</organism>
<keyword evidence="2" id="KW-1185">Reference proteome</keyword>
<dbReference type="EMBL" id="CAKOGP040001780">
    <property type="protein sequence ID" value="CAJ1951100.1"/>
    <property type="molecule type" value="Genomic_DNA"/>
</dbReference>
<comment type="caution">
    <text evidence="1">The sequence shown here is derived from an EMBL/GenBank/DDBJ whole genome shotgun (WGS) entry which is preliminary data.</text>
</comment>
<accession>A0AAD2JHP3</accession>
<evidence type="ECO:0000313" key="1">
    <source>
        <dbReference type="EMBL" id="CAJ1951100.1"/>
    </source>
</evidence>
<protein>
    <submittedName>
        <fullName evidence="1">Uncharacterized protein</fullName>
    </submittedName>
</protein>
<evidence type="ECO:0000313" key="2">
    <source>
        <dbReference type="Proteomes" id="UP001295423"/>
    </source>
</evidence>
<name>A0AAD2JHP3_9STRA</name>
<dbReference type="Proteomes" id="UP001295423">
    <property type="component" value="Unassembled WGS sequence"/>
</dbReference>